<keyword evidence="2" id="KW-1185">Reference proteome</keyword>
<proteinExistence type="predicted"/>
<gene>
    <name evidence="1" type="ORF">P5G59_07965</name>
</gene>
<protein>
    <submittedName>
        <fullName evidence="1">Uncharacterized protein</fullName>
    </submittedName>
</protein>
<dbReference type="EMBL" id="JAROCB010000002">
    <property type="protein sequence ID" value="MDN4597073.1"/>
    <property type="molecule type" value="Genomic_DNA"/>
</dbReference>
<name>A0ABT8IWM2_9MICO</name>
<evidence type="ECO:0000313" key="1">
    <source>
        <dbReference type="EMBL" id="MDN4597073.1"/>
    </source>
</evidence>
<comment type="caution">
    <text evidence="1">The sequence shown here is derived from an EMBL/GenBank/DDBJ whole genome shotgun (WGS) entry which is preliminary data.</text>
</comment>
<organism evidence="1 2">
    <name type="scientific">Leifsonia virtsii</name>
    <dbReference type="NCBI Taxonomy" id="3035915"/>
    <lineage>
        <taxon>Bacteria</taxon>
        <taxon>Bacillati</taxon>
        <taxon>Actinomycetota</taxon>
        <taxon>Actinomycetes</taxon>
        <taxon>Micrococcales</taxon>
        <taxon>Microbacteriaceae</taxon>
        <taxon>Leifsonia</taxon>
    </lineage>
</organism>
<dbReference type="Proteomes" id="UP001174210">
    <property type="component" value="Unassembled WGS sequence"/>
</dbReference>
<reference evidence="1" key="1">
    <citation type="submission" date="2023-03" db="EMBL/GenBank/DDBJ databases">
        <title>MT1 and MT2 Draft Genomes of Novel Species.</title>
        <authorList>
            <person name="Venkateswaran K."/>
        </authorList>
    </citation>
    <scope>NUCLEOTIDE SEQUENCE</scope>
    <source>
        <strain evidence="1">F6_8S_P_1A</strain>
    </source>
</reference>
<accession>A0ABT8IWM2</accession>
<evidence type="ECO:0000313" key="2">
    <source>
        <dbReference type="Proteomes" id="UP001174210"/>
    </source>
</evidence>
<sequence>MTDESDFAPALPTFESVAEELLRDPDDDVSLTTTGLHVHDRLFAYPDTEGLVVDLPVQRADDLVGREVAEPVRAGRAEPRGAWVRIGDPEDWPELASEAHQFVGEPAVGRES</sequence>
<dbReference type="RefSeq" id="WP_301217697.1">
    <property type="nucleotide sequence ID" value="NZ_JAROCB010000002.1"/>
</dbReference>